<comment type="caution">
    <text evidence="2">The sequence shown here is derived from an EMBL/GenBank/DDBJ whole genome shotgun (WGS) entry which is preliminary data.</text>
</comment>
<protein>
    <submittedName>
        <fullName evidence="2">Twitching motility protein PilT</fullName>
    </submittedName>
</protein>
<keyword evidence="3" id="KW-1185">Reference proteome</keyword>
<dbReference type="InterPro" id="IPR041120">
    <property type="entry name" value="PIN_9"/>
</dbReference>
<organism evidence="2 3">
    <name type="scientific">Halobacterium litoreum</name>
    <dbReference type="NCBI Taxonomy" id="2039234"/>
    <lineage>
        <taxon>Archaea</taxon>
        <taxon>Methanobacteriati</taxon>
        <taxon>Methanobacteriota</taxon>
        <taxon>Stenosarchaea group</taxon>
        <taxon>Halobacteria</taxon>
        <taxon>Halobacteriales</taxon>
        <taxon>Halobacteriaceae</taxon>
        <taxon>Halobacterium</taxon>
    </lineage>
</organism>
<accession>A0ABD5NDX6</accession>
<reference evidence="2 3" key="1">
    <citation type="journal article" date="2019" name="Int. J. Syst. Evol. Microbiol.">
        <title>The Global Catalogue of Microorganisms (GCM) 10K type strain sequencing project: providing services to taxonomists for standard genome sequencing and annotation.</title>
        <authorList>
            <consortium name="The Broad Institute Genomics Platform"/>
            <consortium name="The Broad Institute Genome Sequencing Center for Infectious Disease"/>
            <person name="Wu L."/>
            <person name="Ma J."/>
        </authorList>
    </citation>
    <scope>NUCLEOTIDE SEQUENCE [LARGE SCALE GENOMIC DNA]</scope>
    <source>
        <strain evidence="2 3">CGMCC 1.12562</strain>
    </source>
</reference>
<dbReference type="Proteomes" id="UP001595660">
    <property type="component" value="Unassembled WGS sequence"/>
</dbReference>
<dbReference type="Gene3D" id="3.40.50.1010">
    <property type="entry name" value="5'-nuclease"/>
    <property type="match status" value="1"/>
</dbReference>
<dbReference type="CDD" id="cd09879">
    <property type="entry name" value="PIN_VapC_AF0591-like"/>
    <property type="match status" value="1"/>
</dbReference>
<evidence type="ECO:0000259" key="1">
    <source>
        <dbReference type="Pfam" id="PF18477"/>
    </source>
</evidence>
<dbReference type="SUPFAM" id="SSF88723">
    <property type="entry name" value="PIN domain-like"/>
    <property type="match status" value="1"/>
</dbReference>
<name>A0ABD5NDX6_9EURY</name>
<evidence type="ECO:0000313" key="3">
    <source>
        <dbReference type="Proteomes" id="UP001595660"/>
    </source>
</evidence>
<dbReference type="Pfam" id="PF18477">
    <property type="entry name" value="PIN_9"/>
    <property type="match status" value="1"/>
</dbReference>
<evidence type="ECO:0000313" key="2">
    <source>
        <dbReference type="EMBL" id="MFC3477505.1"/>
    </source>
</evidence>
<feature type="domain" description="VapC9 PIN-like" evidence="1">
    <location>
        <begin position="3"/>
        <end position="117"/>
    </location>
</feature>
<dbReference type="InterPro" id="IPR029060">
    <property type="entry name" value="PIN-like_dom_sf"/>
</dbReference>
<dbReference type="EMBL" id="JBHRWN010000002">
    <property type="protein sequence ID" value="MFC3477505.1"/>
    <property type="molecule type" value="Genomic_DNA"/>
</dbReference>
<dbReference type="RefSeq" id="WP_232571370.1">
    <property type="nucleotide sequence ID" value="NZ_CP089466.1"/>
</dbReference>
<gene>
    <name evidence="2" type="ORF">ACFOKC_07185</name>
</gene>
<dbReference type="GeneID" id="69116565"/>
<sequence>MRIAMDANALMMPAGVGVRVFDELDSLLGDYDAVVPESVRAELSKLGDSGGEQGTAASVAADLAERCDTVATEESYADDALCALAADGEVDAVVTNDAPLKERLLDAGVPVIHLRGRNQLTITQP</sequence>
<dbReference type="AlphaFoldDB" id="A0ABD5NDX6"/>
<proteinExistence type="predicted"/>